<evidence type="ECO:0000313" key="4">
    <source>
        <dbReference type="Proteomes" id="UP000305067"/>
    </source>
</evidence>
<organism evidence="3 4">
    <name type="scientific">Pterulicium gracile</name>
    <dbReference type="NCBI Taxonomy" id="1884261"/>
    <lineage>
        <taxon>Eukaryota</taxon>
        <taxon>Fungi</taxon>
        <taxon>Dikarya</taxon>
        <taxon>Basidiomycota</taxon>
        <taxon>Agaricomycotina</taxon>
        <taxon>Agaricomycetes</taxon>
        <taxon>Agaricomycetidae</taxon>
        <taxon>Agaricales</taxon>
        <taxon>Pleurotineae</taxon>
        <taxon>Pterulaceae</taxon>
        <taxon>Pterulicium</taxon>
    </lineage>
</organism>
<evidence type="ECO:0000256" key="1">
    <source>
        <dbReference type="SAM" id="Phobius"/>
    </source>
</evidence>
<keyword evidence="4" id="KW-1185">Reference proteome</keyword>
<dbReference type="InterPro" id="IPR056121">
    <property type="entry name" value="DUF7704"/>
</dbReference>
<gene>
    <name evidence="3" type="ORF">BDV98DRAFT_472729</name>
</gene>
<keyword evidence="1" id="KW-0812">Transmembrane</keyword>
<protein>
    <recommendedName>
        <fullName evidence="2">DUF7704 domain-containing protein</fullName>
    </recommendedName>
</protein>
<keyword evidence="1" id="KW-1133">Transmembrane helix</keyword>
<sequence length="58" mass="6209">VSPPYPAVFTALAIAGNLCVFLALNEHLILSATSSIRVWKRYLACLLIADLGHLAAMV</sequence>
<dbReference type="Proteomes" id="UP000305067">
    <property type="component" value="Unassembled WGS sequence"/>
</dbReference>
<accession>A0A5C3QM42</accession>
<dbReference type="OrthoDB" id="5313995at2759"/>
<evidence type="ECO:0000259" key="2">
    <source>
        <dbReference type="Pfam" id="PF24803"/>
    </source>
</evidence>
<feature type="transmembrane region" description="Helical" evidence="1">
    <location>
        <begin position="6"/>
        <end position="24"/>
    </location>
</feature>
<proteinExistence type="predicted"/>
<dbReference type="Pfam" id="PF24803">
    <property type="entry name" value="DUF7704"/>
    <property type="match status" value="1"/>
</dbReference>
<keyword evidence="1" id="KW-0472">Membrane</keyword>
<name>A0A5C3QM42_9AGAR</name>
<feature type="non-terminal residue" evidence="3">
    <location>
        <position position="58"/>
    </location>
</feature>
<dbReference type="AlphaFoldDB" id="A0A5C3QM42"/>
<feature type="domain" description="DUF7704" evidence="2">
    <location>
        <begin position="15"/>
        <end position="57"/>
    </location>
</feature>
<dbReference type="EMBL" id="ML178821">
    <property type="protein sequence ID" value="TFL03006.1"/>
    <property type="molecule type" value="Genomic_DNA"/>
</dbReference>
<reference evidence="3 4" key="1">
    <citation type="journal article" date="2019" name="Nat. Ecol. Evol.">
        <title>Megaphylogeny resolves global patterns of mushroom evolution.</title>
        <authorList>
            <person name="Varga T."/>
            <person name="Krizsan K."/>
            <person name="Foldi C."/>
            <person name="Dima B."/>
            <person name="Sanchez-Garcia M."/>
            <person name="Sanchez-Ramirez S."/>
            <person name="Szollosi G.J."/>
            <person name="Szarkandi J.G."/>
            <person name="Papp V."/>
            <person name="Albert L."/>
            <person name="Andreopoulos W."/>
            <person name="Angelini C."/>
            <person name="Antonin V."/>
            <person name="Barry K.W."/>
            <person name="Bougher N.L."/>
            <person name="Buchanan P."/>
            <person name="Buyck B."/>
            <person name="Bense V."/>
            <person name="Catcheside P."/>
            <person name="Chovatia M."/>
            <person name="Cooper J."/>
            <person name="Damon W."/>
            <person name="Desjardin D."/>
            <person name="Finy P."/>
            <person name="Geml J."/>
            <person name="Haridas S."/>
            <person name="Hughes K."/>
            <person name="Justo A."/>
            <person name="Karasinski D."/>
            <person name="Kautmanova I."/>
            <person name="Kiss B."/>
            <person name="Kocsube S."/>
            <person name="Kotiranta H."/>
            <person name="LaButti K.M."/>
            <person name="Lechner B.E."/>
            <person name="Liimatainen K."/>
            <person name="Lipzen A."/>
            <person name="Lukacs Z."/>
            <person name="Mihaltcheva S."/>
            <person name="Morgado L.N."/>
            <person name="Niskanen T."/>
            <person name="Noordeloos M.E."/>
            <person name="Ohm R.A."/>
            <person name="Ortiz-Santana B."/>
            <person name="Ovrebo C."/>
            <person name="Racz N."/>
            <person name="Riley R."/>
            <person name="Savchenko A."/>
            <person name="Shiryaev A."/>
            <person name="Soop K."/>
            <person name="Spirin V."/>
            <person name="Szebenyi C."/>
            <person name="Tomsovsky M."/>
            <person name="Tulloss R.E."/>
            <person name="Uehling J."/>
            <person name="Grigoriev I.V."/>
            <person name="Vagvolgyi C."/>
            <person name="Papp T."/>
            <person name="Martin F.M."/>
            <person name="Miettinen O."/>
            <person name="Hibbett D.S."/>
            <person name="Nagy L.G."/>
        </authorList>
    </citation>
    <scope>NUCLEOTIDE SEQUENCE [LARGE SCALE GENOMIC DNA]</scope>
    <source>
        <strain evidence="3 4">CBS 309.79</strain>
    </source>
</reference>
<evidence type="ECO:0000313" key="3">
    <source>
        <dbReference type="EMBL" id="TFL03006.1"/>
    </source>
</evidence>
<feature type="non-terminal residue" evidence="3">
    <location>
        <position position="1"/>
    </location>
</feature>